<dbReference type="OrthoDB" id="30637at2157"/>
<dbReference type="Gene3D" id="3.40.190.10">
    <property type="entry name" value="Periplasmic binding protein-like II"/>
    <property type="match status" value="2"/>
</dbReference>
<name>A0A1H3GR61_9EURY</name>
<dbReference type="Pfam" id="PF01547">
    <property type="entry name" value="SBP_bac_1"/>
    <property type="match status" value="1"/>
</dbReference>
<dbReference type="PANTHER" id="PTHR43649:SF31">
    <property type="entry name" value="SN-GLYCEROL-3-PHOSPHATE-BINDING PERIPLASMIC PROTEIN UGPB"/>
    <property type="match status" value="1"/>
</dbReference>
<dbReference type="Proteomes" id="UP000199170">
    <property type="component" value="Unassembled WGS sequence"/>
</dbReference>
<keyword evidence="2" id="KW-0813">Transport</keyword>
<evidence type="ECO:0000256" key="2">
    <source>
        <dbReference type="ARBA" id="ARBA00022448"/>
    </source>
</evidence>
<dbReference type="PROSITE" id="PS51318">
    <property type="entry name" value="TAT"/>
    <property type="match status" value="1"/>
</dbReference>
<gene>
    <name evidence="5" type="ORF">SAMN04487946_105285</name>
</gene>
<organism evidence="5 6">
    <name type="scientific">Halobellus clavatus</name>
    <dbReference type="NCBI Taxonomy" id="660517"/>
    <lineage>
        <taxon>Archaea</taxon>
        <taxon>Methanobacteriati</taxon>
        <taxon>Methanobacteriota</taxon>
        <taxon>Stenosarchaea group</taxon>
        <taxon>Halobacteria</taxon>
        <taxon>Halobacteriales</taxon>
        <taxon>Haloferacaceae</taxon>
        <taxon>Halobellus</taxon>
    </lineage>
</organism>
<evidence type="ECO:0000256" key="3">
    <source>
        <dbReference type="ARBA" id="ARBA00022729"/>
    </source>
</evidence>
<reference evidence="6" key="1">
    <citation type="submission" date="2016-10" db="EMBL/GenBank/DDBJ databases">
        <authorList>
            <person name="Varghese N."/>
            <person name="Submissions S."/>
        </authorList>
    </citation>
    <scope>NUCLEOTIDE SEQUENCE [LARGE SCALE GENOMIC DNA]</scope>
    <source>
        <strain evidence="6">CGMCC 1.10118</strain>
    </source>
</reference>
<feature type="region of interest" description="Disordered" evidence="4">
    <location>
        <begin position="29"/>
        <end position="67"/>
    </location>
</feature>
<evidence type="ECO:0000256" key="4">
    <source>
        <dbReference type="SAM" id="MobiDB-lite"/>
    </source>
</evidence>
<dbReference type="InterPro" id="IPR006059">
    <property type="entry name" value="SBP"/>
</dbReference>
<dbReference type="EMBL" id="FNPB01000005">
    <property type="protein sequence ID" value="SDY04964.1"/>
    <property type="molecule type" value="Genomic_DNA"/>
</dbReference>
<keyword evidence="6" id="KW-1185">Reference proteome</keyword>
<dbReference type="RefSeq" id="WP_089767093.1">
    <property type="nucleotide sequence ID" value="NZ_FNPB01000005.1"/>
</dbReference>
<proteinExistence type="predicted"/>
<dbReference type="InterPro" id="IPR050490">
    <property type="entry name" value="Bact_solute-bd_prot1"/>
</dbReference>
<evidence type="ECO:0000313" key="6">
    <source>
        <dbReference type="Proteomes" id="UP000199170"/>
    </source>
</evidence>
<dbReference type="AlphaFoldDB" id="A0A1H3GR61"/>
<dbReference type="STRING" id="660517.SAMN04487946_105285"/>
<sequence length="476" mass="51992">MSDEHTPTGQASRRKFLRAGGLTVAATLAGCSGNSGSEGDGGGSTATESGGDDTATGTTTGEVDSGGTTITFWPAWGGYYEDTFSTMISNFEDEHPDITVDWSAQGSYAESRSAVFTAAKAGNAPDIAHLGKNATILARDTGFFTPIGDLMPDLDRSQYLGAGRAWSTVEGTTWSLPFNNSQILLYYNKNHFREAGLDPEQPPTTFEEVRQYSQQIVDEGVADSGISWPNVNWWPMSWMAEQGQVYFNERNGMEGEPTETYFDSEAARTLYDWWMNDLGDLYHYPGKNDWGASEKAFSQGQASMHMNSSGGLAYLLGGFREQGIEIGVGRLPTPNEEHNGHAAGGAQVWVTKKDSRTDAERDAIRKFLRNMTGAEQQALYSKSTGYFPAHSGSVDVLEEQGFFEENPLYRTSFDQLEAWTPGPATGGVFSGTLPRTATAVVDETDNMWQGKSVDDALSDLDSTAEEQLQFYERRDL</sequence>
<evidence type="ECO:0000313" key="5">
    <source>
        <dbReference type="EMBL" id="SDY04964.1"/>
    </source>
</evidence>
<dbReference type="PANTHER" id="PTHR43649">
    <property type="entry name" value="ARABINOSE-BINDING PROTEIN-RELATED"/>
    <property type="match status" value="1"/>
</dbReference>
<keyword evidence="3" id="KW-0732">Signal</keyword>
<dbReference type="InterPro" id="IPR006311">
    <property type="entry name" value="TAT_signal"/>
</dbReference>
<dbReference type="SUPFAM" id="SSF53850">
    <property type="entry name" value="Periplasmic binding protein-like II"/>
    <property type="match status" value="1"/>
</dbReference>
<dbReference type="CDD" id="cd14748">
    <property type="entry name" value="PBP2_UgpB"/>
    <property type="match status" value="1"/>
</dbReference>
<feature type="compositionally biased region" description="Low complexity" evidence="4">
    <location>
        <begin position="45"/>
        <end position="62"/>
    </location>
</feature>
<protein>
    <submittedName>
        <fullName evidence="5">sn-glycerol 3-phosphate transport system substrate-binding protein</fullName>
    </submittedName>
</protein>
<comment type="subcellular location">
    <subcellularLocation>
        <location evidence="1">Cell envelope</location>
    </subcellularLocation>
</comment>
<evidence type="ECO:0000256" key="1">
    <source>
        <dbReference type="ARBA" id="ARBA00004196"/>
    </source>
</evidence>
<accession>A0A1H3GR61</accession>